<comment type="caution">
    <text evidence="2">The sequence shown here is derived from an EMBL/GenBank/DDBJ whole genome shotgun (WGS) entry which is preliminary data.</text>
</comment>
<dbReference type="EMBL" id="JANPWB010000006">
    <property type="protein sequence ID" value="KAJ1174834.1"/>
    <property type="molecule type" value="Genomic_DNA"/>
</dbReference>
<protein>
    <submittedName>
        <fullName evidence="2">Uncharacterized protein</fullName>
    </submittedName>
</protein>
<evidence type="ECO:0000256" key="1">
    <source>
        <dbReference type="SAM" id="MobiDB-lite"/>
    </source>
</evidence>
<dbReference type="Proteomes" id="UP001066276">
    <property type="component" value="Chromosome 3_2"/>
</dbReference>
<evidence type="ECO:0000313" key="2">
    <source>
        <dbReference type="EMBL" id="KAJ1174834.1"/>
    </source>
</evidence>
<proteinExistence type="predicted"/>
<feature type="compositionally biased region" description="Basic and acidic residues" evidence="1">
    <location>
        <begin position="46"/>
        <end position="55"/>
    </location>
</feature>
<evidence type="ECO:0000313" key="3">
    <source>
        <dbReference type="Proteomes" id="UP001066276"/>
    </source>
</evidence>
<reference evidence="2" key="1">
    <citation type="journal article" date="2022" name="bioRxiv">
        <title>Sequencing and chromosome-scale assembly of the giantPleurodeles waltlgenome.</title>
        <authorList>
            <person name="Brown T."/>
            <person name="Elewa A."/>
            <person name="Iarovenko S."/>
            <person name="Subramanian E."/>
            <person name="Araus A.J."/>
            <person name="Petzold A."/>
            <person name="Susuki M."/>
            <person name="Suzuki K.-i.T."/>
            <person name="Hayashi T."/>
            <person name="Toyoda A."/>
            <person name="Oliveira C."/>
            <person name="Osipova E."/>
            <person name="Leigh N.D."/>
            <person name="Simon A."/>
            <person name="Yun M.H."/>
        </authorList>
    </citation>
    <scope>NUCLEOTIDE SEQUENCE</scope>
    <source>
        <strain evidence="2">20211129_DDA</strain>
        <tissue evidence="2">Liver</tissue>
    </source>
</reference>
<keyword evidence="3" id="KW-1185">Reference proteome</keyword>
<organism evidence="2 3">
    <name type="scientific">Pleurodeles waltl</name>
    <name type="common">Iberian ribbed newt</name>
    <dbReference type="NCBI Taxonomy" id="8319"/>
    <lineage>
        <taxon>Eukaryota</taxon>
        <taxon>Metazoa</taxon>
        <taxon>Chordata</taxon>
        <taxon>Craniata</taxon>
        <taxon>Vertebrata</taxon>
        <taxon>Euteleostomi</taxon>
        <taxon>Amphibia</taxon>
        <taxon>Batrachia</taxon>
        <taxon>Caudata</taxon>
        <taxon>Salamandroidea</taxon>
        <taxon>Salamandridae</taxon>
        <taxon>Pleurodelinae</taxon>
        <taxon>Pleurodeles</taxon>
    </lineage>
</organism>
<name>A0AAV7TFR5_PLEWA</name>
<feature type="region of interest" description="Disordered" evidence="1">
    <location>
        <begin position="31"/>
        <end position="93"/>
    </location>
</feature>
<sequence>MSDLGPSNNQSAKSGGSLHLIQLCRRLPSRSLSRSLRLSEQPTSLRHTDTHERPATEAAAASLFCPEISPAAPHRRARVRPRTPPVAARSHPQCACERIPPLPRPIQAVSARPRLTPSHLRSVRQ</sequence>
<gene>
    <name evidence="2" type="ORF">NDU88_000125</name>
</gene>
<accession>A0AAV7TFR5</accession>
<dbReference type="AlphaFoldDB" id="A0AAV7TFR5"/>